<organism evidence="1 2">
    <name type="scientific">Ixodes persulcatus</name>
    <name type="common">Taiga tick</name>
    <dbReference type="NCBI Taxonomy" id="34615"/>
    <lineage>
        <taxon>Eukaryota</taxon>
        <taxon>Metazoa</taxon>
        <taxon>Ecdysozoa</taxon>
        <taxon>Arthropoda</taxon>
        <taxon>Chelicerata</taxon>
        <taxon>Arachnida</taxon>
        <taxon>Acari</taxon>
        <taxon>Parasitiformes</taxon>
        <taxon>Ixodida</taxon>
        <taxon>Ixodoidea</taxon>
        <taxon>Ixodidae</taxon>
        <taxon>Ixodinae</taxon>
        <taxon>Ixodes</taxon>
    </lineage>
</organism>
<gene>
    <name evidence="1" type="ORF">HPB47_010831</name>
</gene>
<sequence length="369" mass="36010">MARLAAAEREARSELLPPLLPPLLGSDDYKGGRDAAMEDREAFSFWCAHSRGTTMGPTLSFAFLAALVGVSLAGHLSGGGGGSGAHHGHSSYGSGLASGGLGGYGASSYGAGAGGYGGGGLGGHHSGSYGGGLGGSSAAAGGPAHSSYSAGAGTGGYGDGGAAVVLALTEEEPAATVEASADTQVELWAATREHLAATEEAPADMGEAREVTQAALAAMVAEPAATEVVQAAMAAVLEATAVALEATVVGLVATEAAVAAADCREAATPSSRLASSLLAELAATAAVVSGAEASEVLDLAVQVSAAPWVVLSAARVSGDLAASVAAQVRAISLRLKVAMDPEDRAPEAMALPRDPPLAATLLWDKPDIA</sequence>
<evidence type="ECO:0000313" key="1">
    <source>
        <dbReference type="EMBL" id="KAG0412035.1"/>
    </source>
</evidence>
<dbReference type="EMBL" id="JABSTQ010011380">
    <property type="protein sequence ID" value="KAG0412035.1"/>
    <property type="molecule type" value="Genomic_DNA"/>
</dbReference>
<name>A0AC60NY00_IXOPE</name>
<evidence type="ECO:0000313" key="2">
    <source>
        <dbReference type="Proteomes" id="UP000805193"/>
    </source>
</evidence>
<dbReference type="Proteomes" id="UP000805193">
    <property type="component" value="Unassembled WGS sequence"/>
</dbReference>
<proteinExistence type="predicted"/>
<comment type="caution">
    <text evidence="1">The sequence shown here is derived from an EMBL/GenBank/DDBJ whole genome shotgun (WGS) entry which is preliminary data.</text>
</comment>
<keyword evidence="2" id="KW-1185">Reference proteome</keyword>
<protein>
    <submittedName>
        <fullName evidence="1">Uncharacterized protein</fullName>
    </submittedName>
</protein>
<accession>A0AC60NY00</accession>
<reference evidence="1 2" key="1">
    <citation type="journal article" date="2020" name="Cell">
        <title>Large-Scale Comparative Analyses of Tick Genomes Elucidate Their Genetic Diversity and Vector Capacities.</title>
        <authorList>
            <consortium name="Tick Genome and Microbiome Consortium (TIGMIC)"/>
            <person name="Jia N."/>
            <person name="Wang J."/>
            <person name="Shi W."/>
            <person name="Du L."/>
            <person name="Sun Y."/>
            <person name="Zhan W."/>
            <person name="Jiang J.F."/>
            <person name="Wang Q."/>
            <person name="Zhang B."/>
            <person name="Ji P."/>
            <person name="Bell-Sakyi L."/>
            <person name="Cui X.M."/>
            <person name="Yuan T.T."/>
            <person name="Jiang B.G."/>
            <person name="Yang W.F."/>
            <person name="Lam T.T."/>
            <person name="Chang Q.C."/>
            <person name="Ding S.J."/>
            <person name="Wang X.J."/>
            <person name="Zhu J.G."/>
            <person name="Ruan X.D."/>
            <person name="Zhao L."/>
            <person name="Wei J.T."/>
            <person name="Ye R.Z."/>
            <person name="Que T.C."/>
            <person name="Du C.H."/>
            <person name="Zhou Y.H."/>
            <person name="Cheng J.X."/>
            <person name="Dai P.F."/>
            <person name="Guo W.B."/>
            <person name="Han X.H."/>
            <person name="Huang E.J."/>
            <person name="Li L.F."/>
            <person name="Wei W."/>
            <person name="Gao Y.C."/>
            <person name="Liu J.Z."/>
            <person name="Shao H.Z."/>
            <person name="Wang X."/>
            <person name="Wang C.C."/>
            <person name="Yang T.C."/>
            <person name="Huo Q.B."/>
            <person name="Li W."/>
            <person name="Chen H.Y."/>
            <person name="Chen S.E."/>
            <person name="Zhou L.G."/>
            <person name="Ni X.B."/>
            <person name="Tian J.H."/>
            <person name="Sheng Y."/>
            <person name="Liu T."/>
            <person name="Pan Y.S."/>
            <person name="Xia L.Y."/>
            <person name="Li J."/>
            <person name="Zhao F."/>
            <person name="Cao W.C."/>
        </authorList>
    </citation>
    <scope>NUCLEOTIDE SEQUENCE [LARGE SCALE GENOMIC DNA]</scope>
    <source>
        <strain evidence="1">Iper-2018</strain>
    </source>
</reference>